<comment type="caution">
    <text evidence="1">The sequence shown here is derived from an EMBL/GenBank/DDBJ whole genome shotgun (WGS) entry which is preliminary data.</text>
</comment>
<evidence type="ECO:0000313" key="2">
    <source>
        <dbReference type="Proteomes" id="UP001139648"/>
    </source>
</evidence>
<dbReference type="EMBL" id="JAMZEB010000002">
    <property type="protein sequence ID" value="MCP2355811.1"/>
    <property type="molecule type" value="Genomic_DNA"/>
</dbReference>
<gene>
    <name evidence="1" type="ORF">HD597_002831</name>
</gene>
<reference evidence="1" key="1">
    <citation type="submission" date="2022-06" db="EMBL/GenBank/DDBJ databases">
        <title>Sequencing the genomes of 1000 actinobacteria strains.</title>
        <authorList>
            <person name="Klenk H.-P."/>
        </authorList>
    </citation>
    <scope>NUCLEOTIDE SEQUENCE</scope>
    <source>
        <strain evidence="1">DSM 46694</strain>
    </source>
</reference>
<protein>
    <submittedName>
        <fullName evidence="1">Uncharacterized protein</fullName>
    </submittedName>
</protein>
<dbReference type="AlphaFoldDB" id="A0A9X2K3Q2"/>
<dbReference type="Proteomes" id="UP001139648">
    <property type="component" value="Unassembled WGS sequence"/>
</dbReference>
<organism evidence="1 2">
    <name type="scientific">Nonomuraea thailandensis</name>
    <dbReference type="NCBI Taxonomy" id="1188745"/>
    <lineage>
        <taxon>Bacteria</taxon>
        <taxon>Bacillati</taxon>
        <taxon>Actinomycetota</taxon>
        <taxon>Actinomycetes</taxon>
        <taxon>Streptosporangiales</taxon>
        <taxon>Streptosporangiaceae</taxon>
        <taxon>Nonomuraea</taxon>
    </lineage>
</organism>
<sequence length="39" mass="4007">MGPAWARRGARIGRLAAIRGQTGVPPPALLDAVAAVGRR</sequence>
<keyword evidence="2" id="KW-1185">Reference proteome</keyword>
<evidence type="ECO:0000313" key="1">
    <source>
        <dbReference type="EMBL" id="MCP2355811.1"/>
    </source>
</evidence>
<accession>A0A9X2K3Q2</accession>
<proteinExistence type="predicted"/>
<name>A0A9X2K3Q2_9ACTN</name>